<keyword evidence="12" id="KW-1185">Reference proteome</keyword>
<dbReference type="AlphaFoldDB" id="A0A415NYI9"/>
<evidence type="ECO:0000256" key="2">
    <source>
        <dbReference type="ARBA" id="ARBA00022448"/>
    </source>
</evidence>
<dbReference type="InterPro" id="IPR004796">
    <property type="entry name" value="PTS_IIC_cello"/>
</dbReference>
<organism evidence="11 12">
    <name type="scientific">Amedibacillus dolichus</name>
    <dbReference type="NCBI Taxonomy" id="31971"/>
    <lineage>
        <taxon>Bacteria</taxon>
        <taxon>Bacillati</taxon>
        <taxon>Bacillota</taxon>
        <taxon>Erysipelotrichia</taxon>
        <taxon>Erysipelotrichales</taxon>
        <taxon>Erysipelotrichaceae</taxon>
        <taxon>Amedibacillus</taxon>
    </lineage>
</organism>
<evidence type="ECO:0000256" key="6">
    <source>
        <dbReference type="ARBA" id="ARBA00022989"/>
    </source>
</evidence>
<feature type="transmembrane region" description="Helical" evidence="9">
    <location>
        <begin position="291"/>
        <end position="313"/>
    </location>
</feature>
<dbReference type="EMBL" id="QRPK01000107">
    <property type="protein sequence ID" value="RHM05509.1"/>
    <property type="molecule type" value="Genomic_DNA"/>
</dbReference>
<dbReference type="GO" id="GO:0008982">
    <property type="term" value="F:protein-N(PI)-phosphohistidine-sugar phosphotransferase activity"/>
    <property type="evidence" value="ECO:0007669"/>
    <property type="project" value="UniProtKB-UniRule"/>
</dbReference>
<feature type="transmembrane region" description="Helical" evidence="9">
    <location>
        <begin position="75"/>
        <end position="95"/>
    </location>
</feature>
<evidence type="ECO:0000259" key="10">
    <source>
        <dbReference type="PROSITE" id="PS51105"/>
    </source>
</evidence>
<dbReference type="InterPro" id="IPR003352">
    <property type="entry name" value="PTS_EIIC"/>
</dbReference>
<dbReference type="InterPro" id="IPR051088">
    <property type="entry name" value="PTS_Sugar-EIIC/EIIB"/>
</dbReference>
<dbReference type="PIRSF" id="PIRSF006351">
    <property type="entry name" value="PTS_EIIC-Cellobiose"/>
    <property type="match status" value="1"/>
</dbReference>
<feature type="transmembrane region" description="Helical" evidence="9">
    <location>
        <begin position="248"/>
        <end position="271"/>
    </location>
</feature>
<feature type="transmembrane region" description="Helical" evidence="9">
    <location>
        <begin position="397"/>
        <end position="421"/>
    </location>
</feature>
<keyword evidence="2 8" id="KW-0813">Transport</keyword>
<dbReference type="GO" id="GO:0005886">
    <property type="term" value="C:plasma membrane"/>
    <property type="evidence" value="ECO:0007669"/>
    <property type="project" value="UniProtKB-SubCell"/>
</dbReference>
<feature type="transmembrane region" description="Helical" evidence="9">
    <location>
        <begin position="35"/>
        <end position="55"/>
    </location>
</feature>
<evidence type="ECO:0000256" key="4">
    <source>
        <dbReference type="ARBA" id="ARBA00022597"/>
    </source>
</evidence>
<keyword evidence="7 8" id="KW-0472">Membrane</keyword>
<accession>A0A415NYI9</accession>
<gene>
    <name evidence="11" type="primary">celB</name>
    <name evidence="11" type="ORF">DWZ83_10420</name>
</gene>
<dbReference type="PROSITE" id="PS51105">
    <property type="entry name" value="PTS_EIIC_TYPE_3"/>
    <property type="match status" value="1"/>
</dbReference>
<evidence type="ECO:0000256" key="3">
    <source>
        <dbReference type="ARBA" id="ARBA00022475"/>
    </source>
</evidence>
<protein>
    <recommendedName>
        <fullName evidence="8">Permease IIC component</fullName>
    </recommendedName>
</protein>
<evidence type="ECO:0000256" key="7">
    <source>
        <dbReference type="ARBA" id="ARBA00023136"/>
    </source>
</evidence>
<keyword evidence="5 9" id="KW-0812">Transmembrane</keyword>
<keyword evidence="11" id="KW-0808">Transferase</keyword>
<dbReference type="NCBIfam" id="TIGR00410">
    <property type="entry name" value="lacE"/>
    <property type="match status" value="1"/>
</dbReference>
<comment type="caution">
    <text evidence="11">The sequence shown here is derived from an EMBL/GenBank/DDBJ whole genome shotgun (WGS) entry which is preliminary data.</text>
</comment>
<dbReference type="PANTHER" id="PTHR33989">
    <property type="match status" value="1"/>
</dbReference>
<keyword evidence="3 8" id="KW-1003">Cell membrane</keyword>
<dbReference type="RefSeq" id="WP_022419891.1">
    <property type="nucleotide sequence ID" value="NZ_CAJKGD010000003.1"/>
</dbReference>
<dbReference type="OrthoDB" id="1550290at2"/>
<feature type="transmembrane region" description="Helical" evidence="9">
    <location>
        <begin position="107"/>
        <end position="125"/>
    </location>
</feature>
<dbReference type="PANTHER" id="PTHR33989:SF11">
    <property type="entry name" value="LICHENAN PERMEASE IIC COMPONENT"/>
    <property type="match status" value="1"/>
</dbReference>
<dbReference type="GO" id="GO:0009401">
    <property type="term" value="P:phosphoenolpyruvate-dependent sugar phosphotransferase system"/>
    <property type="evidence" value="ECO:0007669"/>
    <property type="project" value="InterPro"/>
</dbReference>
<feature type="transmembrane region" description="Helical" evidence="9">
    <location>
        <begin position="185"/>
        <end position="205"/>
    </location>
</feature>
<dbReference type="GO" id="GO:1901264">
    <property type="term" value="P:carbohydrate derivative transport"/>
    <property type="evidence" value="ECO:0007669"/>
    <property type="project" value="TreeGrafter"/>
</dbReference>
<dbReference type="NCBIfam" id="TIGR00359">
    <property type="entry name" value="cello_pts_IIC"/>
    <property type="match status" value="1"/>
</dbReference>
<keyword evidence="4 8" id="KW-0762">Sugar transport</keyword>
<feature type="transmembrane region" description="Helical" evidence="9">
    <location>
        <begin position="220"/>
        <end position="241"/>
    </location>
</feature>
<comment type="subcellular location">
    <subcellularLocation>
        <location evidence="1">Cell membrane</location>
        <topology evidence="1">Multi-pass membrane protein</topology>
    </subcellularLocation>
</comment>
<evidence type="ECO:0000313" key="11">
    <source>
        <dbReference type="EMBL" id="RHM05509.1"/>
    </source>
</evidence>
<feature type="transmembrane region" description="Helical" evidence="9">
    <location>
        <begin position="357"/>
        <end position="377"/>
    </location>
</feature>
<proteinExistence type="predicted"/>
<dbReference type="InterPro" id="IPR004501">
    <property type="entry name" value="PTS_EIIC_3"/>
</dbReference>
<keyword evidence="6 9" id="KW-1133">Transmembrane helix</keyword>
<name>A0A415NYI9_9FIRM</name>
<dbReference type="Pfam" id="PF02378">
    <property type="entry name" value="PTS_EIIC"/>
    <property type="match status" value="1"/>
</dbReference>
<feature type="transmembrane region" description="Helical" evidence="9">
    <location>
        <begin position="145"/>
        <end position="165"/>
    </location>
</feature>
<feature type="domain" description="PTS EIIC type-3" evidence="10">
    <location>
        <begin position="11"/>
        <end position="423"/>
    </location>
</feature>
<dbReference type="Proteomes" id="UP000284868">
    <property type="component" value="Unassembled WGS sequence"/>
</dbReference>
<evidence type="ECO:0000256" key="9">
    <source>
        <dbReference type="SAM" id="Phobius"/>
    </source>
</evidence>
<evidence type="ECO:0000256" key="8">
    <source>
        <dbReference type="PIRNR" id="PIRNR006351"/>
    </source>
</evidence>
<evidence type="ECO:0000313" key="12">
    <source>
        <dbReference type="Proteomes" id="UP000284868"/>
    </source>
</evidence>
<reference evidence="11 12" key="1">
    <citation type="submission" date="2018-08" db="EMBL/GenBank/DDBJ databases">
        <title>A genome reference for cultivated species of the human gut microbiota.</title>
        <authorList>
            <person name="Zou Y."/>
            <person name="Xue W."/>
            <person name="Luo G."/>
        </authorList>
    </citation>
    <scope>NUCLEOTIDE SEQUENCE [LARGE SCALE GENOMIC DNA]</scope>
    <source>
        <strain evidence="11 12">AF35-6BH</strain>
    </source>
</reference>
<sequence>MKINEKITNILEEKFMPIASKMADNIYLQSVRDGLVLGMPFLIIGSIFMIIAEFPSDAYFNFMTSIFGDGWADKVLYPTRVSFDVLAIFSSLGIAYRLAEKKGVDPISAAAISFVSFLMLSPNSIDFISEAGKILGSESAIPLTYLGSQGLFVAIFIAILSTIVYEKIVKKGIVIKMPDGVPPAVSKSFVSLVPALVMMLLTWLIKMGFEATQFGTIHELFRVVLGIPLGWVGGSFLGCIFMAFMISLLWCVGLHGADIVGAVLNPIWYVFMDQNRLAFMAGESIPNVMTPQFVDIFISIGGSGTTIVLAYLLMRKARSAQLKEIGKLSMAPAIFNINEPIIFGTPIVMNPIMMVPFILAPVTVAAIAYLSISWGWVAPLAGIPVTWTVPPIIGGYLATGGHISGAVLQIVQMVVAGLIYLPFFKMLDKKYLQEEEGTNSDK</sequence>
<evidence type="ECO:0000256" key="5">
    <source>
        <dbReference type="ARBA" id="ARBA00022692"/>
    </source>
</evidence>
<evidence type="ECO:0000256" key="1">
    <source>
        <dbReference type="ARBA" id="ARBA00004651"/>
    </source>
</evidence>
<comment type="function">
    <text evidence="8">The phosphoenolpyruvate-dependent sugar phosphotransferase system (PTS), a major carbohydrate active -transport system, catalyzes the phosphorylation of incoming sugar substrates concomitant with their translocation across the cell membrane.</text>
</comment>